<reference evidence="1 2" key="1">
    <citation type="submission" date="2019-09" db="EMBL/GenBank/DDBJ databases">
        <authorList>
            <consortium name="Pathogen Informatics"/>
        </authorList>
    </citation>
    <scope>NUCLEOTIDE SEQUENCE [LARGE SCALE GENOMIC DNA]</scope>
    <source>
        <strain evidence="1 2">EuSCAPE_IL010</strain>
    </source>
</reference>
<sequence>MDVEYMRDFLGLSQDIPASVLHEFQKLSLAYSYTEARFLGGNATFRKAGIYAEAFVRDTNIDVEQYFSFFKVRYLMAVGAERRLEVLSNFNKGIITKIRNKLELENPTKKDKVEAIFMVVMRLRNNALHGNKAKYLFDKEQALLFAQANNFLSEYLRYSSMKQD</sequence>
<keyword evidence="2" id="KW-1185">Reference proteome</keyword>
<evidence type="ECO:0000313" key="2">
    <source>
        <dbReference type="Proteomes" id="UP000259400"/>
    </source>
</evidence>
<dbReference type="Proteomes" id="UP000259400">
    <property type="component" value="Unassembled WGS sequence"/>
</dbReference>
<proteinExistence type="predicted"/>
<dbReference type="RefSeq" id="WP_040223211.1">
    <property type="nucleotide sequence ID" value="NZ_CAAHGR010000001.1"/>
</dbReference>
<accession>A0ABY6X6H7</accession>
<gene>
    <name evidence="1" type="ORF">SAMEA3538468_03543</name>
</gene>
<name>A0ABY6X6H7_9ENTR</name>
<protein>
    <recommendedName>
        <fullName evidence="3">RiboL-PSP-HEPN domain-containing protein</fullName>
    </recommendedName>
</protein>
<dbReference type="EMBL" id="UJYZ02000017">
    <property type="protein sequence ID" value="VVK00158.1"/>
    <property type="molecule type" value="Genomic_DNA"/>
</dbReference>
<organism evidence="1 2">
    <name type="scientific">Klebsiella quasivariicola</name>
    <dbReference type="NCBI Taxonomy" id="2026240"/>
    <lineage>
        <taxon>Bacteria</taxon>
        <taxon>Pseudomonadati</taxon>
        <taxon>Pseudomonadota</taxon>
        <taxon>Gammaproteobacteria</taxon>
        <taxon>Enterobacterales</taxon>
        <taxon>Enterobacteriaceae</taxon>
        <taxon>Klebsiella/Raoultella group</taxon>
        <taxon>Klebsiella</taxon>
        <taxon>Klebsiella pneumoniae complex</taxon>
    </lineage>
</organism>
<comment type="caution">
    <text evidence="1">The sequence shown here is derived from an EMBL/GenBank/DDBJ whole genome shotgun (WGS) entry which is preliminary data.</text>
</comment>
<evidence type="ECO:0008006" key="3">
    <source>
        <dbReference type="Google" id="ProtNLM"/>
    </source>
</evidence>
<evidence type="ECO:0000313" key="1">
    <source>
        <dbReference type="EMBL" id="VVK00158.1"/>
    </source>
</evidence>